<proteinExistence type="predicted"/>
<dbReference type="Gene3D" id="3.30.70.1790">
    <property type="entry name" value="RepB DNA-primase, N-terminal domain"/>
    <property type="match status" value="1"/>
</dbReference>
<dbReference type="Gene3D" id="3.30.1490.240">
    <property type="entry name" value="RepB DNA-primase, N-terminal domain"/>
    <property type="match status" value="1"/>
</dbReference>
<feature type="domain" description="RepB-like DNA primase" evidence="1">
    <location>
        <begin position="65"/>
        <end position="180"/>
    </location>
</feature>
<dbReference type="AlphaFoldDB" id="A0A2T5G3I6"/>
<dbReference type="EMBL" id="PEBV01000083">
    <property type="protein sequence ID" value="PTQ50754.1"/>
    <property type="molecule type" value="Genomic_DNA"/>
</dbReference>
<protein>
    <recommendedName>
        <fullName evidence="1">RepB-like DNA primase domain-containing protein</fullName>
    </recommendedName>
</protein>
<dbReference type="Proteomes" id="UP000244180">
    <property type="component" value="Unassembled WGS sequence"/>
</dbReference>
<sequence length="301" mass="33990">MTLVRAFCVFKEAKAVFDTARTWFTVLARAGAEYFIVRAVPEAGGKVYSARIPAEKAAGEAYLHFLKRLNRDGHHIYARPEGYRFVLVDDVRNVEDLLQYRPSIIVETSPGNHQAWYVLSETPRHREHARAICRGYAVTLGGDPGSAEPDHLGRVAGFRNVKRRHAPEFPVARIVHADAGAVARMDVPPPGGMWISTPPAGDRIVRAVRDLFRRRGWNAPRQGRSFKEPGVDRSARDFAYAALVIERELERHGMIREQAIGRIRARLYERSSKAVQRGDEYVARTIAAAWRFVAGKRARRI</sequence>
<accession>A0A2T5G3I6</accession>
<evidence type="ECO:0000313" key="2">
    <source>
        <dbReference type="EMBL" id="PTQ50754.1"/>
    </source>
</evidence>
<dbReference type="Pfam" id="PF16793">
    <property type="entry name" value="RepB_primase"/>
    <property type="match status" value="1"/>
</dbReference>
<reference evidence="2 3" key="1">
    <citation type="submission" date="2017-08" db="EMBL/GenBank/DDBJ databases">
        <title>Burning lignite coal seam in the remote Altai Mountains harbors a hydrogen-driven thermophilic microbial community.</title>
        <authorList>
            <person name="Kadnikov V.V."/>
            <person name="Mardanov A.V."/>
            <person name="Ivasenko D."/>
            <person name="Beletsky A.V."/>
            <person name="Karnachuk O.V."/>
            <person name="Ravin N.V."/>
        </authorList>
    </citation>
    <scope>NUCLEOTIDE SEQUENCE [LARGE SCALE GENOMIC DNA]</scope>
    <source>
        <strain evidence="2">AL33</strain>
    </source>
</reference>
<gene>
    <name evidence="2" type="ORF">HSCHL_0206</name>
</gene>
<organism evidence="2 3">
    <name type="scientific">Hydrogenibacillus schlegelii</name>
    <name type="common">Bacillus schlegelii</name>
    <dbReference type="NCBI Taxonomy" id="1484"/>
    <lineage>
        <taxon>Bacteria</taxon>
        <taxon>Bacillati</taxon>
        <taxon>Bacillota</taxon>
        <taxon>Bacilli</taxon>
        <taxon>Bacillales</taxon>
        <taxon>Bacillales Family X. Incertae Sedis</taxon>
        <taxon>Hydrogenibacillus</taxon>
    </lineage>
</organism>
<evidence type="ECO:0000313" key="3">
    <source>
        <dbReference type="Proteomes" id="UP000244180"/>
    </source>
</evidence>
<name>A0A2T5G3I6_HYDSH</name>
<dbReference type="InterPro" id="IPR039459">
    <property type="entry name" value="RepB-like_DNA_primase_dom"/>
</dbReference>
<evidence type="ECO:0000259" key="1">
    <source>
        <dbReference type="Pfam" id="PF16793"/>
    </source>
</evidence>
<comment type="caution">
    <text evidence="2">The sequence shown here is derived from an EMBL/GenBank/DDBJ whole genome shotgun (WGS) entry which is preliminary data.</text>
</comment>